<reference evidence="2" key="1">
    <citation type="submission" date="2023-03" db="EMBL/GenBank/DDBJ databases">
        <title>Massive genome expansion in bonnet fungi (Mycena s.s.) driven by repeated elements and novel gene families across ecological guilds.</title>
        <authorList>
            <consortium name="Lawrence Berkeley National Laboratory"/>
            <person name="Harder C.B."/>
            <person name="Miyauchi S."/>
            <person name="Viragh M."/>
            <person name="Kuo A."/>
            <person name="Thoen E."/>
            <person name="Andreopoulos B."/>
            <person name="Lu D."/>
            <person name="Skrede I."/>
            <person name="Drula E."/>
            <person name="Henrissat B."/>
            <person name="Morin E."/>
            <person name="Kohler A."/>
            <person name="Barry K."/>
            <person name="LaButti K."/>
            <person name="Morin E."/>
            <person name="Salamov A."/>
            <person name="Lipzen A."/>
            <person name="Mereny Z."/>
            <person name="Hegedus B."/>
            <person name="Baldrian P."/>
            <person name="Stursova M."/>
            <person name="Weitz H."/>
            <person name="Taylor A."/>
            <person name="Grigoriev I.V."/>
            <person name="Nagy L.G."/>
            <person name="Martin F."/>
            <person name="Kauserud H."/>
        </authorList>
    </citation>
    <scope>NUCLEOTIDE SEQUENCE</scope>
    <source>
        <strain evidence="2">CBHHK002</strain>
    </source>
</reference>
<keyword evidence="3" id="KW-1185">Reference proteome</keyword>
<feature type="compositionally biased region" description="Basic and acidic residues" evidence="1">
    <location>
        <begin position="124"/>
        <end position="133"/>
    </location>
</feature>
<dbReference type="EMBL" id="JARIHO010000055">
    <property type="protein sequence ID" value="KAJ7318935.1"/>
    <property type="molecule type" value="Genomic_DNA"/>
</dbReference>
<dbReference type="Proteomes" id="UP001218218">
    <property type="component" value="Unassembled WGS sequence"/>
</dbReference>
<name>A0AAD6ZE87_9AGAR</name>
<dbReference type="AlphaFoldDB" id="A0AAD6ZE87"/>
<comment type="caution">
    <text evidence="2">The sequence shown here is derived from an EMBL/GenBank/DDBJ whole genome shotgun (WGS) entry which is preliminary data.</text>
</comment>
<feature type="region of interest" description="Disordered" evidence="1">
    <location>
        <begin position="122"/>
        <end position="149"/>
    </location>
</feature>
<evidence type="ECO:0000256" key="1">
    <source>
        <dbReference type="SAM" id="MobiDB-lite"/>
    </source>
</evidence>
<proteinExistence type="predicted"/>
<protein>
    <submittedName>
        <fullName evidence="2">Uncharacterized protein</fullName>
    </submittedName>
</protein>
<organism evidence="2 3">
    <name type="scientific">Mycena albidolilacea</name>
    <dbReference type="NCBI Taxonomy" id="1033008"/>
    <lineage>
        <taxon>Eukaryota</taxon>
        <taxon>Fungi</taxon>
        <taxon>Dikarya</taxon>
        <taxon>Basidiomycota</taxon>
        <taxon>Agaricomycotina</taxon>
        <taxon>Agaricomycetes</taxon>
        <taxon>Agaricomycetidae</taxon>
        <taxon>Agaricales</taxon>
        <taxon>Marasmiineae</taxon>
        <taxon>Mycenaceae</taxon>
        <taxon>Mycena</taxon>
    </lineage>
</organism>
<evidence type="ECO:0000313" key="3">
    <source>
        <dbReference type="Proteomes" id="UP001218218"/>
    </source>
</evidence>
<accession>A0AAD6ZE87</accession>
<sequence length="236" mass="25778">MPHARPTSAPTMGVPHAAGAPILLTYNHVTEEDDLALCMHPFVQQSRYSNSRTYEVVHFMHLYPIPASALSIVSLPEMSPMPLTAQNHDSQSSRPPRFLCRMTTMQPLENTFICIAHYGSASGHTREDDKESETQGSDGELGNPGETDASAIVPTQTVILLGHVGATIERGLSLKEREAVEEGTGGLYQHDDGDEEKETSGTHGLQRHEEWPMASLSCKRKGMGGRKAAYQSLVKL</sequence>
<feature type="region of interest" description="Disordered" evidence="1">
    <location>
        <begin position="175"/>
        <end position="214"/>
    </location>
</feature>
<evidence type="ECO:0000313" key="2">
    <source>
        <dbReference type="EMBL" id="KAJ7318935.1"/>
    </source>
</evidence>
<gene>
    <name evidence="2" type="ORF">DFH08DRAFT_942351</name>
</gene>